<keyword evidence="3" id="KW-1185">Reference proteome</keyword>
<feature type="region of interest" description="Disordered" evidence="1">
    <location>
        <begin position="29"/>
        <end position="126"/>
    </location>
</feature>
<dbReference type="AlphaFoldDB" id="A0A4Y7PEF2"/>
<evidence type="ECO:0000256" key="1">
    <source>
        <dbReference type="SAM" id="MobiDB-lite"/>
    </source>
</evidence>
<name>A0A4Y7PEF2_9AGAM</name>
<feature type="compositionally biased region" description="Polar residues" evidence="1">
    <location>
        <begin position="116"/>
        <end position="126"/>
    </location>
</feature>
<proteinExistence type="predicted"/>
<feature type="compositionally biased region" description="Polar residues" evidence="1">
    <location>
        <begin position="83"/>
        <end position="95"/>
    </location>
</feature>
<dbReference type="EMBL" id="ML170487">
    <property type="protein sequence ID" value="TDL13707.1"/>
    <property type="molecule type" value="Genomic_DNA"/>
</dbReference>
<organism evidence="2 3">
    <name type="scientific">Rickenella mellea</name>
    <dbReference type="NCBI Taxonomy" id="50990"/>
    <lineage>
        <taxon>Eukaryota</taxon>
        <taxon>Fungi</taxon>
        <taxon>Dikarya</taxon>
        <taxon>Basidiomycota</taxon>
        <taxon>Agaricomycotina</taxon>
        <taxon>Agaricomycetes</taxon>
        <taxon>Hymenochaetales</taxon>
        <taxon>Rickenellaceae</taxon>
        <taxon>Rickenella</taxon>
    </lineage>
</organism>
<evidence type="ECO:0000313" key="3">
    <source>
        <dbReference type="Proteomes" id="UP000294933"/>
    </source>
</evidence>
<evidence type="ECO:0000313" key="2">
    <source>
        <dbReference type="EMBL" id="TDL13707.1"/>
    </source>
</evidence>
<feature type="region of interest" description="Disordered" evidence="1">
    <location>
        <begin position="173"/>
        <end position="221"/>
    </location>
</feature>
<accession>A0A4Y7PEF2</accession>
<dbReference type="OrthoDB" id="3269314at2759"/>
<feature type="compositionally biased region" description="Basic residues" evidence="1">
    <location>
        <begin position="188"/>
        <end position="198"/>
    </location>
</feature>
<dbReference type="Proteomes" id="UP000294933">
    <property type="component" value="Unassembled WGS sequence"/>
</dbReference>
<gene>
    <name evidence="2" type="ORF">BD410DRAFT_903240</name>
</gene>
<sequence>MVERPPFISFEGWMALSETVQRDVAAAFEASRNESSVPIDPRLQSERREGRIHNADTDGPNGNPYEGENRNETPAARPAAAPSTSQWTGNTTGTLHRTGPGRRRSRSMSPARTLHRSSSPARALSPIQNCNTTPLILENPLMALTASIQEVLAQNTDMRARITAIEEGAYQPVQPNRGAFSGRGASTRAKRLAQKRGGRVVPDENVEEEGGDDKEDLSMPTSELTAKGRRAKRNLQKRVCAKFRTITNVAQGDAWPDPSEIRTSTETDEQYYTPDFKKGVMYETNMLIFEKVAELVWEDLKDTEARITELKDSRIKWSRSTLVEFAKGSFQAFKTEWKAQKDAAKANVVAKNKRTNRLQQRRKDKCHRLLKHAVPLYKQKYDIDPSDLLAHEHMSDEASGPEDAEDMGEWKKRMACATFGAAGVEAMPKVQYDRLKFVEVVKPLWRSDELSAVFHDLYELWWDSLSTKEREGFRTTRVAGTGRSTDRPPLIAPFDFGIDATWWDEKHEEFSSLVCDWGTHGDPNGFGTKRRAAPAAAQTN</sequence>
<reference evidence="2 3" key="1">
    <citation type="submission" date="2018-06" db="EMBL/GenBank/DDBJ databases">
        <title>A transcriptomic atlas of mushroom development highlights an independent origin of complex multicellularity.</title>
        <authorList>
            <consortium name="DOE Joint Genome Institute"/>
            <person name="Krizsan K."/>
            <person name="Almasi E."/>
            <person name="Merenyi Z."/>
            <person name="Sahu N."/>
            <person name="Viragh M."/>
            <person name="Koszo T."/>
            <person name="Mondo S."/>
            <person name="Kiss B."/>
            <person name="Balint B."/>
            <person name="Kues U."/>
            <person name="Barry K."/>
            <person name="Hegedus J.C."/>
            <person name="Henrissat B."/>
            <person name="Johnson J."/>
            <person name="Lipzen A."/>
            <person name="Ohm R."/>
            <person name="Nagy I."/>
            <person name="Pangilinan J."/>
            <person name="Yan J."/>
            <person name="Xiong Y."/>
            <person name="Grigoriev I.V."/>
            <person name="Hibbett D.S."/>
            <person name="Nagy L.G."/>
        </authorList>
    </citation>
    <scope>NUCLEOTIDE SEQUENCE [LARGE SCALE GENOMIC DNA]</scope>
    <source>
        <strain evidence="2 3">SZMC22713</strain>
    </source>
</reference>
<dbReference type="STRING" id="50990.A0A4Y7PEF2"/>
<feature type="compositionally biased region" description="Basic and acidic residues" evidence="1">
    <location>
        <begin position="43"/>
        <end position="56"/>
    </location>
</feature>
<dbReference type="VEuPathDB" id="FungiDB:BD410DRAFT_903240"/>
<feature type="compositionally biased region" description="Acidic residues" evidence="1">
    <location>
        <begin position="204"/>
        <end position="215"/>
    </location>
</feature>
<protein>
    <submittedName>
        <fullName evidence="2">Uncharacterized protein</fullName>
    </submittedName>
</protein>